<evidence type="ECO:0000259" key="7">
    <source>
        <dbReference type="PROSITE" id="PS50887"/>
    </source>
</evidence>
<evidence type="ECO:0000313" key="9">
    <source>
        <dbReference type="Proteomes" id="UP000242682"/>
    </source>
</evidence>
<dbReference type="SMART" id="SM00267">
    <property type="entry name" value="GGDEF"/>
    <property type="match status" value="1"/>
</dbReference>
<dbReference type="PROSITE" id="PS50887">
    <property type="entry name" value="GGDEF"/>
    <property type="match status" value="1"/>
</dbReference>
<evidence type="ECO:0000256" key="6">
    <source>
        <dbReference type="SAM" id="Phobius"/>
    </source>
</evidence>
<dbReference type="GO" id="GO:0052621">
    <property type="term" value="F:diguanylate cyclase activity"/>
    <property type="evidence" value="ECO:0007669"/>
    <property type="project" value="TreeGrafter"/>
</dbReference>
<organism evidence="8 9">
    <name type="scientific">Planomicrobium soli</name>
    <dbReference type="NCBI Taxonomy" id="1176648"/>
    <lineage>
        <taxon>Bacteria</taxon>
        <taxon>Bacillati</taxon>
        <taxon>Bacillota</taxon>
        <taxon>Bacilli</taxon>
        <taxon>Bacillales</taxon>
        <taxon>Caryophanaceae</taxon>
        <taxon>Planomicrobium</taxon>
    </lineage>
</organism>
<dbReference type="InterPro" id="IPR011620">
    <property type="entry name" value="Sig_transdc_His_kinase_LytS_TM"/>
</dbReference>
<evidence type="ECO:0000313" key="8">
    <source>
        <dbReference type="EMBL" id="PSL40255.1"/>
    </source>
</evidence>
<dbReference type="PANTHER" id="PTHR45138">
    <property type="entry name" value="REGULATORY COMPONENTS OF SENSORY TRANSDUCTION SYSTEM"/>
    <property type="match status" value="1"/>
</dbReference>
<evidence type="ECO:0000256" key="1">
    <source>
        <dbReference type="ARBA" id="ARBA00004651"/>
    </source>
</evidence>
<feature type="transmembrane region" description="Helical" evidence="6">
    <location>
        <begin position="72"/>
        <end position="94"/>
    </location>
</feature>
<feature type="transmembrane region" description="Helical" evidence="6">
    <location>
        <begin position="39"/>
        <end position="60"/>
    </location>
</feature>
<gene>
    <name evidence="8" type="ORF">B0H99_10531</name>
</gene>
<dbReference type="NCBIfam" id="TIGR00254">
    <property type="entry name" value="GGDEF"/>
    <property type="match status" value="1"/>
</dbReference>
<reference evidence="8 9" key="1">
    <citation type="submission" date="2018-03" db="EMBL/GenBank/DDBJ databases">
        <title>Genomic Encyclopedia of Type Strains, Phase III (KMG-III): the genomes of soil and plant-associated and newly described type strains.</title>
        <authorList>
            <person name="Whitman W."/>
        </authorList>
    </citation>
    <scope>NUCLEOTIDE SEQUENCE [LARGE SCALE GENOMIC DNA]</scope>
    <source>
        <strain evidence="8 9">CGMCC 1.12259</strain>
    </source>
</reference>
<dbReference type="Pfam" id="PF00990">
    <property type="entry name" value="GGDEF"/>
    <property type="match status" value="1"/>
</dbReference>
<dbReference type="FunFam" id="3.30.70.270:FF:000001">
    <property type="entry name" value="Diguanylate cyclase domain protein"/>
    <property type="match status" value="1"/>
</dbReference>
<keyword evidence="2" id="KW-1003">Cell membrane</keyword>
<dbReference type="EMBL" id="PYAT01000005">
    <property type="protein sequence ID" value="PSL40255.1"/>
    <property type="molecule type" value="Genomic_DNA"/>
</dbReference>
<sequence>MTNKQIYPIITYQHAVPIEGLGKQLDVSKGIIDKMEDKLLFFFLENMALIIALMYMALRIKEMLSLETKNSILSFTGYAAFINFLTVSVMYHPFLHEGMRIDLREVPLFFISYIGGWKVGVLSSILPAAYRIYLGGPTVMEGTIQSILLPVVIGALFHVKKPSDPLHVLVNIKRLMTGFVLFELIKTTAFLLSTPITPVIAIVMFLFAMIAVLSMALMLNEENSKLLLRKELEFLSNQDPMTHLPNIRFFKNRVKDLLEQKVPVSIVMFDVDYFKTYNDTHGHQKGDMVLRTLGQLLKDVAGKNDVIARYGGEEFIICYSGVSSIDNAKAAADHFRKKVQDYQFEGEEKQPEGDLTISLGVSFSDNNKTLEQIIEEADQALYQSKKAGRNRVTVWIGEK</sequence>
<protein>
    <submittedName>
        <fullName evidence="8">Diguanylate cyclase</fullName>
    </submittedName>
</protein>
<feature type="transmembrane region" description="Helical" evidence="6">
    <location>
        <begin position="106"/>
        <end position="130"/>
    </location>
</feature>
<keyword evidence="5 6" id="KW-0472">Membrane</keyword>
<dbReference type="GO" id="GO:1902201">
    <property type="term" value="P:negative regulation of bacterial-type flagellum-dependent cell motility"/>
    <property type="evidence" value="ECO:0007669"/>
    <property type="project" value="TreeGrafter"/>
</dbReference>
<comment type="subcellular location">
    <subcellularLocation>
        <location evidence="1">Cell membrane</location>
        <topology evidence="1">Multi-pass membrane protein</topology>
    </subcellularLocation>
</comment>
<dbReference type="InterPro" id="IPR043128">
    <property type="entry name" value="Rev_trsase/Diguanyl_cyclase"/>
</dbReference>
<keyword evidence="3 6" id="KW-0812">Transmembrane</keyword>
<dbReference type="AlphaFoldDB" id="A0A2P8H229"/>
<dbReference type="GO" id="GO:0071555">
    <property type="term" value="P:cell wall organization"/>
    <property type="evidence" value="ECO:0007669"/>
    <property type="project" value="InterPro"/>
</dbReference>
<dbReference type="CDD" id="cd01949">
    <property type="entry name" value="GGDEF"/>
    <property type="match status" value="1"/>
</dbReference>
<dbReference type="SUPFAM" id="SSF55073">
    <property type="entry name" value="Nucleotide cyclase"/>
    <property type="match status" value="1"/>
</dbReference>
<dbReference type="InterPro" id="IPR029787">
    <property type="entry name" value="Nucleotide_cyclase"/>
</dbReference>
<dbReference type="InterPro" id="IPR000160">
    <property type="entry name" value="GGDEF_dom"/>
</dbReference>
<keyword evidence="4 6" id="KW-1133">Transmembrane helix</keyword>
<feature type="transmembrane region" description="Helical" evidence="6">
    <location>
        <begin position="199"/>
        <end position="219"/>
    </location>
</feature>
<dbReference type="GO" id="GO:0043709">
    <property type="term" value="P:cell adhesion involved in single-species biofilm formation"/>
    <property type="evidence" value="ECO:0007669"/>
    <property type="project" value="TreeGrafter"/>
</dbReference>
<dbReference type="PANTHER" id="PTHR45138:SF9">
    <property type="entry name" value="DIGUANYLATE CYCLASE DGCM-RELATED"/>
    <property type="match status" value="1"/>
</dbReference>
<evidence type="ECO:0000256" key="5">
    <source>
        <dbReference type="ARBA" id="ARBA00023136"/>
    </source>
</evidence>
<proteinExistence type="predicted"/>
<dbReference type="GO" id="GO:0000155">
    <property type="term" value="F:phosphorelay sensor kinase activity"/>
    <property type="evidence" value="ECO:0007669"/>
    <property type="project" value="InterPro"/>
</dbReference>
<name>A0A2P8H229_9BACL</name>
<evidence type="ECO:0000256" key="3">
    <source>
        <dbReference type="ARBA" id="ARBA00022692"/>
    </source>
</evidence>
<evidence type="ECO:0000256" key="2">
    <source>
        <dbReference type="ARBA" id="ARBA00022475"/>
    </source>
</evidence>
<keyword evidence="9" id="KW-1185">Reference proteome</keyword>
<dbReference type="RefSeq" id="WP_245894446.1">
    <property type="nucleotide sequence ID" value="NZ_PYAT01000005.1"/>
</dbReference>
<dbReference type="Pfam" id="PF07694">
    <property type="entry name" value="5TM-5TMR_LYT"/>
    <property type="match status" value="1"/>
</dbReference>
<dbReference type="Gene3D" id="3.30.70.270">
    <property type="match status" value="1"/>
</dbReference>
<feature type="domain" description="GGDEF" evidence="7">
    <location>
        <begin position="262"/>
        <end position="397"/>
    </location>
</feature>
<dbReference type="GO" id="GO:0005886">
    <property type="term" value="C:plasma membrane"/>
    <property type="evidence" value="ECO:0007669"/>
    <property type="project" value="UniProtKB-SubCell"/>
</dbReference>
<dbReference type="Proteomes" id="UP000242682">
    <property type="component" value="Unassembled WGS sequence"/>
</dbReference>
<dbReference type="InterPro" id="IPR050469">
    <property type="entry name" value="Diguanylate_Cyclase"/>
</dbReference>
<evidence type="ECO:0000256" key="4">
    <source>
        <dbReference type="ARBA" id="ARBA00022989"/>
    </source>
</evidence>
<accession>A0A2P8H229</accession>
<comment type="caution">
    <text evidence="8">The sequence shown here is derived from an EMBL/GenBank/DDBJ whole genome shotgun (WGS) entry which is preliminary data.</text>
</comment>